<sequence length="134" mass="16027">MLGAMAKWKQVRISRLRHLVQNKNTEMLRWLARQDFYLRSAKMKRDKTLDHKFLSELMRMIFSLWKSQTRCHGKDRLDLMKVILSQRRSPKFSKIPAVTDCWEASLLHWVIQQAWCREARTLALTALDILREAT</sequence>
<comment type="caution">
    <text evidence="1">The sequence shown here is derived from an EMBL/GenBank/DDBJ whole genome shotgun (WGS) entry which is preliminary data.</text>
</comment>
<accession>A0A8T1M3G4</accession>
<dbReference type="Proteomes" id="UP000286415">
    <property type="component" value="Unassembled WGS sequence"/>
</dbReference>
<organism evidence="1 2">
    <name type="scientific">Clonorchis sinensis</name>
    <name type="common">Chinese liver fluke</name>
    <dbReference type="NCBI Taxonomy" id="79923"/>
    <lineage>
        <taxon>Eukaryota</taxon>
        <taxon>Metazoa</taxon>
        <taxon>Spiralia</taxon>
        <taxon>Lophotrochozoa</taxon>
        <taxon>Platyhelminthes</taxon>
        <taxon>Trematoda</taxon>
        <taxon>Digenea</taxon>
        <taxon>Opisthorchiida</taxon>
        <taxon>Opisthorchiata</taxon>
        <taxon>Opisthorchiidae</taxon>
        <taxon>Clonorchis</taxon>
    </lineage>
</organism>
<reference evidence="1 2" key="2">
    <citation type="journal article" date="2021" name="Genomics">
        <title>High-quality reference genome for Clonorchis sinensis.</title>
        <authorList>
            <person name="Young N.D."/>
            <person name="Stroehlein A.J."/>
            <person name="Kinkar L."/>
            <person name="Wang T."/>
            <person name="Sohn W.M."/>
            <person name="Chang B.C.H."/>
            <person name="Kaur P."/>
            <person name="Weisz D."/>
            <person name="Dudchenko O."/>
            <person name="Aiden E.L."/>
            <person name="Korhonen P.K."/>
            <person name="Gasser R.B."/>
        </authorList>
    </citation>
    <scope>NUCLEOTIDE SEQUENCE [LARGE SCALE GENOMIC DNA]</scope>
    <source>
        <strain evidence="1">Cs-k2</strain>
    </source>
</reference>
<evidence type="ECO:0000313" key="1">
    <source>
        <dbReference type="EMBL" id="KAG5443723.1"/>
    </source>
</evidence>
<gene>
    <name evidence="1" type="ORF">CSKR_202860</name>
</gene>
<evidence type="ECO:0000313" key="2">
    <source>
        <dbReference type="Proteomes" id="UP000286415"/>
    </source>
</evidence>
<keyword evidence="2" id="KW-1185">Reference proteome</keyword>
<name>A0A8T1M3G4_CLOSI</name>
<reference evidence="1 2" key="1">
    <citation type="journal article" date="2018" name="Biotechnol. Adv.">
        <title>Improved genomic resources and new bioinformatic workflow for the carcinogenic parasite Clonorchis sinensis: Biotechnological implications.</title>
        <authorList>
            <person name="Wang D."/>
            <person name="Korhonen P.K."/>
            <person name="Gasser R.B."/>
            <person name="Young N.D."/>
        </authorList>
    </citation>
    <scope>NUCLEOTIDE SEQUENCE [LARGE SCALE GENOMIC DNA]</scope>
    <source>
        <strain evidence="1">Cs-k2</strain>
    </source>
</reference>
<protein>
    <submittedName>
        <fullName evidence="1">Uncharacterized protein</fullName>
    </submittedName>
</protein>
<proteinExistence type="predicted"/>
<dbReference type="EMBL" id="NIRI02000056">
    <property type="protein sequence ID" value="KAG5443723.1"/>
    <property type="molecule type" value="Genomic_DNA"/>
</dbReference>
<dbReference type="AlphaFoldDB" id="A0A8T1M3G4"/>